<dbReference type="InterPro" id="IPR019787">
    <property type="entry name" value="Znf_PHD-finger"/>
</dbReference>
<feature type="non-terminal residue" evidence="9">
    <location>
        <position position="1"/>
    </location>
</feature>
<evidence type="ECO:0000313" key="10">
    <source>
        <dbReference type="Proteomes" id="UP000747542"/>
    </source>
</evidence>
<comment type="caution">
    <text evidence="9">The sequence shown here is derived from an EMBL/GenBank/DDBJ whole genome shotgun (WGS) entry which is preliminary data.</text>
</comment>
<evidence type="ECO:0000256" key="6">
    <source>
        <dbReference type="PROSITE-ProRule" id="PRU00146"/>
    </source>
</evidence>
<dbReference type="EMBL" id="JAHLQT010010178">
    <property type="protein sequence ID" value="KAG7173010.1"/>
    <property type="molecule type" value="Genomic_DNA"/>
</dbReference>
<evidence type="ECO:0000256" key="1">
    <source>
        <dbReference type="ARBA" id="ARBA00004123"/>
    </source>
</evidence>
<dbReference type="GO" id="GO:0003677">
    <property type="term" value="F:DNA binding"/>
    <property type="evidence" value="ECO:0007669"/>
    <property type="project" value="TreeGrafter"/>
</dbReference>
<dbReference type="InterPro" id="IPR013083">
    <property type="entry name" value="Znf_RING/FYVE/PHD"/>
</dbReference>
<evidence type="ECO:0000256" key="2">
    <source>
        <dbReference type="ARBA" id="ARBA00022723"/>
    </source>
</evidence>
<keyword evidence="5" id="KW-0539">Nucleus</keyword>
<comment type="subcellular location">
    <subcellularLocation>
        <location evidence="1">Nucleus</location>
    </subcellularLocation>
</comment>
<dbReference type="Gene3D" id="3.30.40.10">
    <property type="entry name" value="Zinc/RING finger domain, C3HC4 (zinc finger)"/>
    <property type="match status" value="2"/>
</dbReference>
<name>A0A8J5T7T9_HOMAM</name>
<evidence type="ECO:0000256" key="7">
    <source>
        <dbReference type="SAM" id="MobiDB-lite"/>
    </source>
</evidence>
<dbReference type="PROSITE" id="PS50016">
    <property type="entry name" value="ZF_PHD_2"/>
    <property type="match status" value="1"/>
</dbReference>
<dbReference type="SUPFAM" id="SSF57903">
    <property type="entry name" value="FYVE/PHD zinc finger"/>
    <property type="match status" value="2"/>
</dbReference>
<evidence type="ECO:0000256" key="3">
    <source>
        <dbReference type="ARBA" id="ARBA00022771"/>
    </source>
</evidence>
<dbReference type="AlphaFoldDB" id="A0A8J5T7T9"/>
<dbReference type="Proteomes" id="UP000747542">
    <property type="component" value="Unassembled WGS sequence"/>
</dbReference>
<dbReference type="InterPro" id="IPR019786">
    <property type="entry name" value="Zinc_finger_PHD-type_CS"/>
</dbReference>
<evidence type="ECO:0000259" key="8">
    <source>
        <dbReference type="PROSITE" id="PS50016"/>
    </source>
</evidence>
<dbReference type="SMART" id="SM00249">
    <property type="entry name" value="PHD"/>
    <property type="match status" value="2"/>
</dbReference>
<feature type="domain" description="PHD-type" evidence="8">
    <location>
        <begin position="26"/>
        <end position="81"/>
    </location>
</feature>
<dbReference type="Pfam" id="PF00628">
    <property type="entry name" value="PHD"/>
    <property type="match status" value="1"/>
</dbReference>
<dbReference type="GO" id="GO:0003682">
    <property type="term" value="F:chromatin binding"/>
    <property type="evidence" value="ECO:0007669"/>
    <property type="project" value="TreeGrafter"/>
</dbReference>
<evidence type="ECO:0000256" key="4">
    <source>
        <dbReference type="ARBA" id="ARBA00022833"/>
    </source>
</evidence>
<dbReference type="GO" id="GO:0045814">
    <property type="term" value="P:negative regulation of gene expression, epigenetic"/>
    <property type="evidence" value="ECO:0007669"/>
    <property type="project" value="TreeGrafter"/>
</dbReference>
<sequence length="233" mass="27427">MVQFEDSTAHWSLYKDITKLKLPESDDLCVICKSSKSWDTNEIVLCHICEQGYHQDCLQPRIGKEYCEPESQWECPRCSGHSAMEKEERKKSRENSPRKQRPRPHHQQESEENNKLVLPYDINSLTWDQGHKSNREQTYCYCGGPGEWYNRMLQCQRCKQWFHEACVDCLHYPLLYGDRFKCGREIKKKTSIWGLRVRVPPPVPAITLPYVGPITEDSIKHITLRNKKTRNAD</sequence>
<feature type="region of interest" description="Disordered" evidence="7">
    <location>
        <begin position="86"/>
        <end position="113"/>
    </location>
</feature>
<dbReference type="GO" id="GO:0005634">
    <property type="term" value="C:nucleus"/>
    <property type="evidence" value="ECO:0007669"/>
    <property type="project" value="UniProtKB-SubCell"/>
</dbReference>
<keyword evidence="10" id="KW-1185">Reference proteome</keyword>
<organism evidence="9 10">
    <name type="scientific">Homarus americanus</name>
    <name type="common">American lobster</name>
    <dbReference type="NCBI Taxonomy" id="6706"/>
    <lineage>
        <taxon>Eukaryota</taxon>
        <taxon>Metazoa</taxon>
        <taxon>Ecdysozoa</taxon>
        <taxon>Arthropoda</taxon>
        <taxon>Crustacea</taxon>
        <taxon>Multicrustacea</taxon>
        <taxon>Malacostraca</taxon>
        <taxon>Eumalacostraca</taxon>
        <taxon>Eucarida</taxon>
        <taxon>Decapoda</taxon>
        <taxon>Pleocyemata</taxon>
        <taxon>Astacidea</taxon>
        <taxon>Nephropoidea</taxon>
        <taxon>Nephropidae</taxon>
        <taxon>Homarus</taxon>
    </lineage>
</organism>
<dbReference type="GO" id="GO:0008270">
    <property type="term" value="F:zinc ion binding"/>
    <property type="evidence" value="ECO:0007669"/>
    <property type="project" value="UniProtKB-KW"/>
</dbReference>
<dbReference type="PROSITE" id="PS01359">
    <property type="entry name" value="ZF_PHD_1"/>
    <property type="match status" value="1"/>
</dbReference>
<reference evidence="9" key="1">
    <citation type="journal article" date="2021" name="Sci. Adv.">
        <title>The American lobster genome reveals insights on longevity, neural, and immune adaptations.</title>
        <authorList>
            <person name="Polinski J.M."/>
            <person name="Zimin A.V."/>
            <person name="Clark K.F."/>
            <person name="Kohn A.B."/>
            <person name="Sadowski N."/>
            <person name="Timp W."/>
            <person name="Ptitsyn A."/>
            <person name="Khanna P."/>
            <person name="Romanova D.Y."/>
            <person name="Williams P."/>
            <person name="Greenwood S.J."/>
            <person name="Moroz L.L."/>
            <person name="Walt D.R."/>
            <person name="Bodnar A.G."/>
        </authorList>
    </citation>
    <scope>NUCLEOTIDE SEQUENCE</scope>
    <source>
        <strain evidence="9">GMGI-L3</strain>
    </source>
</reference>
<protein>
    <submittedName>
        <fullName evidence="9">Metal-response element-binding transcription factor 2-like</fullName>
    </submittedName>
</protein>
<keyword evidence="2" id="KW-0479">Metal-binding</keyword>
<keyword evidence="4" id="KW-0862">Zinc</keyword>
<dbReference type="PANTHER" id="PTHR12628">
    <property type="entry name" value="POLYCOMB-LIKE TRANSCRIPTION FACTOR"/>
    <property type="match status" value="1"/>
</dbReference>
<evidence type="ECO:0000256" key="5">
    <source>
        <dbReference type="ARBA" id="ARBA00023242"/>
    </source>
</evidence>
<dbReference type="InterPro" id="IPR001965">
    <property type="entry name" value="Znf_PHD"/>
</dbReference>
<evidence type="ECO:0000313" key="9">
    <source>
        <dbReference type="EMBL" id="KAG7173010.1"/>
    </source>
</evidence>
<accession>A0A8J5T7T9</accession>
<keyword evidence="3 6" id="KW-0863">Zinc-finger</keyword>
<feature type="compositionally biased region" description="Basic and acidic residues" evidence="7">
    <location>
        <begin position="86"/>
        <end position="97"/>
    </location>
</feature>
<dbReference type="PANTHER" id="PTHR12628:SF21">
    <property type="entry name" value="PHD-TYPE DOMAIN-CONTAINING PROTEIN"/>
    <property type="match status" value="1"/>
</dbReference>
<gene>
    <name evidence="9" type="primary">Mtf2-L</name>
    <name evidence="9" type="ORF">Hamer_G008528</name>
</gene>
<proteinExistence type="predicted"/>
<dbReference type="InterPro" id="IPR011011">
    <property type="entry name" value="Znf_FYVE_PHD"/>
</dbReference>